<name>A0ABN0P177_TRELE</name>
<keyword evidence="2" id="KW-1185">Reference proteome</keyword>
<proteinExistence type="predicted"/>
<organism evidence="1 2">
    <name type="scientific">Treponema lecithinolyticum ATCC 700332</name>
    <dbReference type="NCBI Taxonomy" id="1321815"/>
    <lineage>
        <taxon>Bacteria</taxon>
        <taxon>Pseudomonadati</taxon>
        <taxon>Spirochaetota</taxon>
        <taxon>Spirochaetia</taxon>
        <taxon>Spirochaetales</taxon>
        <taxon>Treponemataceae</taxon>
        <taxon>Treponema</taxon>
    </lineage>
</organism>
<comment type="caution">
    <text evidence="1">The sequence shown here is derived from an EMBL/GenBank/DDBJ whole genome shotgun (WGS) entry which is preliminary data.</text>
</comment>
<gene>
    <name evidence="1" type="ORF">HMPREF9193_00132</name>
</gene>
<sequence>MRAADVKGTIKLYRTVDGNEGNVTDFTSTSAPQALKDAFNKAKNEKNWSMKHFTPSNTGWAEIQ</sequence>
<accession>A0ABN0P177</accession>
<dbReference type="Proteomes" id="UP000016649">
    <property type="component" value="Unassembled WGS sequence"/>
</dbReference>
<evidence type="ECO:0000313" key="2">
    <source>
        <dbReference type="Proteomes" id="UP000016649"/>
    </source>
</evidence>
<protein>
    <submittedName>
        <fullName evidence="1">Uncharacterized protein</fullName>
    </submittedName>
</protein>
<evidence type="ECO:0000313" key="1">
    <source>
        <dbReference type="EMBL" id="ERJ94163.1"/>
    </source>
</evidence>
<reference evidence="1 2" key="1">
    <citation type="submission" date="2013-08" db="EMBL/GenBank/DDBJ databases">
        <authorList>
            <person name="Weinstock G."/>
            <person name="Sodergren E."/>
            <person name="Wylie T."/>
            <person name="Fulton L."/>
            <person name="Fulton R."/>
            <person name="Fronick C."/>
            <person name="O'Laughlin M."/>
            <person name="Godfrey J."/>
            <person name="Miner T."/>
            <person name="Herter B."/>
            <person name="Appelbaum E."/>
            <person name="Cordes M."/>
            <person name="Lek S."/>
            <person name="Wollam A."/>
            <person name="Pepin K.H."/>
            <person name="Palsikar V.B."/>
            <person name="Mitreva M."/>
            <person name="Wilson R.K."/>
        </authorList>
    </citation>
    <scope>NUCLEOTIDE SEQUENCE [LARGE SCALE GENOMIC DNA]</scope>
    <source>
        <strain evidence="1 2">ATCC 700332</strain>
    </source>
</reference>
<dbReference type="EMBL" id="AWVH01000005">
    <property type="protein sequence ID" value="ERJ94163.1"/>
    <property type="molecule type" value="Genomic_DNA"/>
</dbReference>